<dbReference type="EMBL" id="LNTY01000025">
    <property type="protein sequence ID" value="KXF82272.1"/>
    <property type="molecule type" value="Genomic_DNA"/>
</dbReference>
<reference evidence="1 2" key="1">
    <citation type="submission" date="2015-11" db="EMBL/GenBank/DDBJ databases">
        <title>Genomic Taxonomy of the Vibrionaceae.</title>
        <authorList>
            <person name="Gomez-Gil B."/>
            <person name="Enciso-Ibarra J."/>
        </authorList>
    </citation>
    <scope>NUCLEOTIDE SEQUENCE [LARGE SCALE GENOMIC DNA]</scope>
    <source>
        <strain evidence="1 2">CAIM 912</strain>
    </source>
</reference>
<proteinExistence type="predicted"/>
<evidence type="ECO:0000313" key="1">
    <source>
        <dbReference type="EMBL" id="KXF82272.1"/>
    </source>
</evidence>
<dbReference type="AlphaFoldDB" id="A0A135IA06"/>
<dbReference type="Proteomes" id="UP000070529">
    <property type="component" value="Unassembled WGS sequence"/>
</dbReference>
<name>A0A135IA06_9GAMM</name>
<evidence type="ECO:0000313" key="2">
    <source>
        <dbReference type="Proteomes" id="UP000070529"/>
    </source>
</evidence>
<comment type="caution">
    <text evidence="1">The sequence shown here is derived from an EMBL/GenBank/DDBJ whole genome shotgun (WGS) entry which is preliminary data.</text>
</comment>
<dbReference type="Gene3D" id="3.30.360.10">
    <property type="entry name" value="Dihydrodipicolinate Reductase, domain 2"/>
    <property type="match status" value="1"/>
</dbReference>
<organism evidence="1 2">
    <name type="scientific">Enterovibrio coralii</name>
    <dbReference type="NCBI Taxonomy" id="294935"/>
    <lineage>
        <taxon>Bacteria</taxon>
        <taxon>Pseudomonadati</taxon>
        <taxon>Pseudomonadota</taxon>
        <taxon>Gammaproteobacteria</taxon>
        <taxon>Vibrionales</taxon>
        <taxon>Vibrionaceae</taxon>
        <taxon>Enterovibrio</taxon>
    </lineage>
</organism>
<sequence>MPNLELVFCTPQDFVFDDIVMINLSWEDNGTTLTVELADWTDTLESKGFKAMLEDWVNIVVSGGMEEKVKQRNFSTHVFCDSLVEHIR</sequence>
<gene>
    <name evidence="1" type="ORF">ATN88_08825</name>
</gene>
<keyword evidence="2" id="KW-1185">Reference proteome</keyword>
<accession>A0A135IA06</accession>
<dbReference type="STRING" id="294935.ATN88_08825"/>
<protein>
    <submittedName>
        <fullName evidence="1">Uncharacterized protein</fullName>
    </submittedName>
</protein>